<evidence type="ECO:0000313" key="2">
    <source>
        <dbReference type="EMBL" id="SLN39954.1"/>
    </source>
</evidence>
<keyword evidence="3" id="KW-1185">Reference proteome</keyword>
<evidence type="ECO:0000313" key="3">
    <source>
        <dbReference type="Proteomes" id="UP000193570"/>
    </source>
</evidence>
<gene>
    <name evidence="2" type="ORF">ROJ8625_01878</name>
</gene>
<dbReference type="Pfam" id="PF07883">
    <property type="entry name" value="Cupin_2"/>
    <property type="match status" value="1"/>
</dbReference>
<dbReference type="InterPro" id="IPR014710">
    <property type="entry name" value="RmlC-like_jellyroll"/>
</dbReference>
<dbReference type="RefSeq" id="WP_085791598.1">
    <property type="nucleotide sequence ID" value="NZ_FWFK01000003.1"/>
</dbReference>
<sequence>MSTLKVSPGLDGHVEGRDLGVDITVLFVTADTVGQGPKLHWHPYDELFVIRRGRARFTIGDDTIEGAAGDVIHGPARVPHTFEVLEAPYEAQDIHLSPEWIQTDIED</sequence>
<dbReference type="Gene3D" id="2.60.120.10">
    <property type="entry name" value="Jelly Rolls"/>
    <property type="match status" value="1"/>
</dbReference>
<organism evidence="2 3">
    <name type="scientific">Roseivivax jejudonensis</name>
    <dbReference type="NCBI Taxonomy" id="1529041"/>
    <lineage>
        <taxon>Bacteria</taxon>
        <taxon>Pseudomonadati</taxon>
        <taxon>Pseudomonadota</taxon>
        <taxon>Alphaproteobacteria</taxon>
        <taxon>Rhodobacterales</taxon>
        <taxon>Roseobacteraceae</taxon>
        <taxon>Roseivivax</taxon>
    </lineage>
</organism>
<dbReference type="AlphaFoldDB" id="A0A1X6Z3U2"/>
<reference evidence="2 3" key="1">
    <citation type="submission" date="2017-03" db="EMBL/GenBank/DDBJ databases">
        <authorList>
            <person name="Afonso C.L."/>
            <person name="Miller P.J."/>
            <person name="Scott M.A."/>
            <person name="Spackman E."/>
            <person name="Goraichik I."/>
            <person name="Dimitrov K.M."/>
            <person name="Suarez D.L."/>
            <person name="Swayne D.E."/>
        </authorList>
    </citation>
    <scope>NUCLEOTIDE SEQUENCE [LARGE SCALE GENOMIC DNA]</scope>
    <source>
        <strain evidence="2 3">CECT 8625</strain>
    </source>
</reference>
<dbReference type="InterPro" id="IPR013096">
    <property type="entry name" value="Cupin_2"/>
</dbReference>
<dbReference type="InterPro" id="IPR011051">
    <property type="entry name" value="RmlC_Cupin_sf"/>
</dbReference>
<feature type="domain" description="Cupin type-2" evidence="1">
    <location>
        <begin position="33"/>
        <end position="83"/>
    </location>
</feature>
<proteinExistence type="predicted"/>
<dbReference type="OrthoDB" id="9811153at2"/>
<protein>
    <submittedName>
        <fullName evidence="2">Cupin domain protein</fullName>
    </submittedName>
</protein>
<dbReference type="Proteomes" id="UP000193570">
    <property type="component" value="Unassembled WGS sequence"/>
</dbReference>
<evidence type="ECO:0000259" key="1">
    <source>
        <dbReference type="Pfam" id="PF07883"/>
    </source>
</evidence>
<dbReference type="EMBL" id="FWFK01000003">
    <property type="protein sequence ID" value="SLN39954.1"/>
    <property type="molecule type" value="Genomic_DNA"/>
</dbReference>
<name>A0A1X6Z3U2_9RHOB</name>
<accession>A0A1X6Z3U2</accession>
<dbReference type="SUPFAM" id="SSF51182">
    <property type="entry name" value="RmlC-like cupins"/>
    <property type="match status" value="1"/>
</dbReference>